<dbReference type="InterPro" id="IPR051057">
    <property type="entry name" value="PI-PLC_domain"/>
</dbReference>
<comment type="caution">
    <text evidence="1">The sequence shown here is derived from an EMBL/GenBank/DDBJ whole genome shotgun (WGS) entry which is preliminary data.</text>
</comment>
<dbReference type="GO" id="GO:0008081">
    <property type="term" value="F:phosphoric diester hydrolase activity"/>
    <property type="evidence" value="ECO:0007669"/>
    <property type="project" value="InterPro"/>
</dbReference>
<gene>
    <name evidence="1" type="ORF">ED733_008812</name>
</gene>
<dbReference type="GO" id="GO:0006629">
    <property type="term" value="P:lipid metabolic process"/>
    <property type="evidence" value="ECO:0007669"/>
    <property type="project" value="InterPro"/>
</dbReference>
<dbReference type="Gene3D" id="3.20.20.190">
    <property type="entry name" value="Phosphatidylinositol (PI) phosphodiesterase"/>
    <property type="match status" value="1"/>
</dbReference>
<accession>A0A5C6GQB1</accession>
<reference evidence="2" key="1">
    <citation type="submission" date="2018-12" db="EMBL/GenBank/DDBJ databases">
        <title>The complete genome of Metarhizium rileyi, a key fungal pathogen of Lepidoptera.</title>
        <authorList>
            <person name="Binneck E."/>
            <person name="Lastra C.C.L."/>
            <person name="Sosa-Gomez D.R."/>
        </authorList>
    </citation>
    <scope>NUCLEOTIDE SEQUENCE [LARGE SCALE GENOMIC DNA]</scope>
    <source>
        <strain evidence="2">Cep018-CH2</strain>
    </source>
</reference>
<dbReference type="SUPFAM" id="SSF51695">
    <property type="entry name" value="PLC-like phosphodiesterases"/>
    <property type="match status" value="1"/>
</dbReference>
<evidence type="ECO:0000313" key="2">
    <source>
        <dbReference type="Proteomes" id="UP000317257"/>
    </source>
</evidence>
<protein>
    <submittedName>
        <fullName evidence="1">Uncharacterized protein</fullName>
    </submittedName>
</protein>
<dbReference type="Proteomes" id="UP000317257">
    <property type="component" value="Unassembled WGS sequence"/>
</dbReference>
<sequence length="514" mass="58143">MLSFFFGLAAMVAGHPFSSNGTLHTLGYGHEHHENTRISLINATPYQWHKTYNHSYQLSQWEAQWPQYIQPGQVVTVAVKGCGYCFVPADTAGQVTYRIEDTEKPMSLQVQHRAGRVHWGYVQFLENMETLNNGIHSELNLGTSRSLSSVAFVLAGTEGDFISNDGPTDWMQHQLEEIGHLPLRNIVMPRSHNSGQWKSEVALGLARAGNTQTQTLTLLDQLGTGGIRVLDLRLLLKHGRFHAHHGAVFGRQFNGMLGASLKEMIDMQNQFMEQHPGELFIWDIHEGDGRNGDRKYEPFDDADRKLLYDELLRINHRRALPKNEDLTLRPLNFFIDKDLGRRGRSCVVVRVPVSWAARAHFPGSTEGFVSAADFPLRSRWSDTNHVEKLVEDQLARMKEARPQRDAEVYNMEWVITQQGVQTVTASDIETIIELSGQAWRTMHHELWQSLTHLTYPNWITMDDIHGSSHKALVMAINKCLVARRCGRLGGKVADMVKHHAASYKNRTVGAVGMS</sequence>
<dbReference type="PANTHER" id="PTHR13593:SF113">
    <property type="entry name" value="SI:DKEY-266F7.9"/>
    <property type="match status" value="1"/>
</dbReference>
<dbReference type="Gene3D" id="2.60.270.50">
    <property type="match status" value="1"/>
</dbReference>
<dbReference type="EMBL" id="SBHS01000001">
    <property type="protein sequence ID" value="TWU79133.1"/>
    <property type="molecule type" value="Genomic_DNA"/>
</dbReference>
<dbReference type="InterPro" id="IPR017946">
    <property type="entry name" value="PLC-like_Pdiesterase_TIM-brl"/>
</dbReference>
<organism evidence="1 2">
    <name type="scientific">Metarhizium rileyi (strain RCEF 4871)</name>
    <name type="common">Nomuraea rileyi</name>
    <dbReference type="NCBI Taxonomy" id="1649241"/>
    <lineage>
        <taxon>Eukaryota</taxon>
        <taxon>Fungi</taxon>
        <taxon>Dikarya</taxon>
        <taxon>Ascomycota</taxon>
        <taxon>Pezizomycotina</taxon>
        <taxon>Sordariomycetes</taxon>
        <taxon>Hypocreomycetidae</taxon>
        <taxon>Hypocreales</taxon>
        <taxon>Clavicipitaceae</taxon>
        <taxon>Metarhizium</taxon>
    </lineage>
</organism>
<evidence type="ECO:0000313" key="1">
    <source>
        <dbReference type="EMBL" id="TWU79133.1"/>
    </source>
</evidence>
<dbReference type="AlphaFoldDB" id="A0A5C6GQB1"/>
<name>A0A5C6GQB1_METRR</name>
<proteinExistence type="predicted"/>
<dbReference type="PANTHER" id="PTHR13593">
    <property type="match status" value="1"/>
</dbReference>